<evidence type="ECO:0000256" key="1">
    <source>
        <dbReference type="SAM" id="Coils"/>
    </source>
</evidence>
<dbReference type="AlphaFoldDB" id="A0AAV3TBE0"/>
<reference evidence="2 3" key="1">
    <citation type="journal article" date="2019" name="Int. J. Syst. Evol. Microbiol.">
        <title>The Global Catalogue of Microorganisms (GCM) 10K type strain sequencing project: providing services to taxonomists for standard genome sequencing and annotation.</title>
        <authorList>
            <consortium name="The Broad Institute Genomics Platform"/>
            <consortium name="The Broad Institute Genome Sequencing Center for Infectious Disease"/>
            <person name="Wu L."/>
            <person name="Ma J."/>
        </authorList>
    </citation>
    <scope>NUCLEOTIDE SEQUENCE [LARGE SCALE GENOMIC DNA]</scope>
    <source>
        <strain evidence="2 3">JCM 16328</strain>
    </source>
</reference>
<protein>
    <submittedName>
        <fullName evidence="2">Uncharacterized protein</fullName>
    </submittedName>
</protein>
<organism evidence="2 3">
    <name type="scientific">Natronoarchaeum mannanilyticum</name>
    <dbReference type="NCBI Taxonomy" id="926360"/>
    <lineage>
        <taxon>Archaea</taxon>
        <taxon>Methanobacteriati</taxon>
        <taxon>Methanobacteriota</taxon>
        <taxon>Stenosarchaea group</taxon>
        <taxon>Halobacteria</taxon>
        <taxon>Halobacteriales</taxon>
        <taxon>Natronoarchaeaceae</taxon>
    </lineage>
</organism>
<dbReference type="EMBL" id="BAAADV010000007">
    <property type="protein sequence ID" value="GAA0677712.1"/>
    <property type="molecule type" value="Genomic_DNA"/>
</dbReference>
<proteinExistence type="predicted"/>
<name>A0AAV3TBE0_9EURY</name>
<keyword evidence="3" id="KW-1185">Reference proteome</keyword>
<evidence type="ECO:0000313" key="2">
    <source>
        <dbReference type="EMBL" id="GAA0677712.1"/>
    </source>
</evidence>
<evidence type="ECO:0000313" key="3">
    <source>
        <dbReference type="Proteomes" id="UP001500420"/>
    </source>
</evidence>
<keyword evidence="1" id="KW-0175">Coiled coil</keyword>
<accession>A0AAV3TBE0</accession>
<dbReference type="RefSeq" id="WP_343774600.1">
    <property type="nucleotide sequence ID" value="NZ_BAAADV010000007.1"/>
</dbReference>
<sequence>MPPRDYDDRRVEVYFGPSHKVDVTKEELAEFIIEEMALERSDGGPKWTEGVAELVELGMEAFEEQYGDDPEYAEEIAKLNQKLDEYQSEIREISISQEEPVDTLIQASKLTRRAQARILKVLSENAREDDGMSLFVDLAEVAREADMEYSAVSHYTRLLDLGGFVDRDTYGQKAKLNHRNAFEKFCETRMVNPESI</sequence>
<comment type="caution">
    <text evidence="2">The sequence shown here is derived from an EMBL/GenBank/DDBJ whole genome shotgun (WGS) entry which is preliminary data.</text>
</comment>
<feature type="coiled-coil region" evidence="1">
    <location>
        <begin position="69"/>
        <end position="96"/>
    </location>
</feature>
<dbReference type="Proteomes" id="UP001500420">
    <property type="component" value="Unassembled WGS sequence"/>
</dbReference>
<gene>
    <name evidence="2" type="ORF">GCM10009020_27270</name>
</gene>